<keyword evidence="2" id="KW-1185">Reference proteome</keyword>
<protein>
    <submittedName>
        <fullName evidence="1">Uncharacterized protein</fullName>
    </submittedName>
</protein>
<name>B0JJY7_MICAN</name>
<dbReference type="KEGG" id="mar:MAE_60190"/>
<dbReference type="AlphaFoldDB" id="B0JJY7"/>
<organism evidence="1 2">
    <name type="scientific">Microcystis aeruginosa (strain NIES-843 / IAM M-2473)</name>
    <dbReference type="NCBI Taxonomy" id="449447"/>
    <lineage>
        <taxon>Bacteria</taxon>
        <taxon>Bacillati</taxon>
        <taxon>Cyanobacteriota</taxon>
        <taxon>Cyanophyceae</taxon>
        <taxon>Oscillatoriophycideae</taxon>
        <taxon>Chroococcales</taxon>
        <taxon>Microcystaceae</taxon>
        <taxon>Microcystis</taxon>
    </lineage>
</organism>
<dbReference type="EnsemblBacteria" id="BAG05841">
    <property type="protein sequence ID" value="BAG05841"/>
    <property type="gene ID" value="MAE_60190"/>
</dbReference>
<gene>
    <name evidence="1" type="ordered locus">MAE_60190</name>
</gene>
<proteinExistence type="predicted"/>
<evidence type="ECO:0000313" key="2">
    <source>
        <dbReference type="Proteomes" id="UP000001510"/>
    </source>
</evidence>
<dbReference type="HOGENOM" id="CLU_2936457_0_0_3"/>
<accession>B0JJY7</accession>
<sequence>MRLVFAIENQTSWKSKLSRHYLVKISKNSDKFDIILDFIGRIVVSCLFYPPVSCLLSPVS</sequence>
<reference evidence="1 2" key="1">
    <citation type="journal article" date="2007" name="DNA Res.">
        <title>Complete genomic structure of the bloom-forming toxic cyanobacterium Microcystis aeruginosa NIES-843.</title>
        <authorList>
            <person name="Kaneko T."/>
            <person name="Nakajima N."/>
            <person name="Okamoto S."/>
            <person name="Suzuki I."/>
            <person name="Tanabe Y."/>
            <person name="Tamaoki M."/>
            <person name="Nakamura Y."/>
            <person name="Kasai F."/>
            <person name="Watanabe A."/>
            <person name="Kawashima K."/>
            <person name="Kishida Y."/>
            <person name="Ono A."/>
            <person name="Shimizu Y."/>
            <person name="Takahashi C."/>
            <person name="Minami C."/>
            <person name="Fujishiro T."/>
            <person name="Kohara M."/>
            <person name="Katoh M."/>
            <person name="Nakazaki N."/>
            <person name="Nakayama S."/>
            <person name="Yamada M."/>
            <person name="Tabata S."/>
            <person name="Watanabe M.M."/>
        </authorList>
    </citation>
    <scope>NUCLEOTIDE SEQUENCE [LARGE SCALE GENOMIC DNA]</scope>
    <source>
        <strain evidence="2">NIES-843 / IAM M-247</strain>
    </source>
</reference>
<dbReference type="EMBL" id="AP009552">
    <property type="protein sequence ID" value="BAG05841.1"/>
    <property type="molecule type" value="Genomic_DNA"/>
</dbReference>
<dbReference type="PaxDb" id="449447-MAE_60190"/>
<evidence type="ECO:0000313" key="1">
    <source>
        <dbReference type="EMBL" id="BAG05841.1"/>
    </source>
</evidence>
<dbReference type="Proteomes" id="UP000001510">
    <property type="component" value="Chromosome"/>
</dbReference>